<proteinExistence type="predicted"/>
<reference evidence="1" key="1">
    <citation type="submission" date="2022-07" db="EMBL/GenBank/DDBJ databases">
        <title>Pseudomonas nunamit sp. nov. an antifungal species isolated from Greenland.</title>
        <authorList>
            <person name="Ntana F."/>
            <person name="Hennessy R.C."/>
            <person name="Zervas A."/>
            <person name="Stougaard P."/>
        </authorList>
    </citation>
    <scope>NUCLEOTIDE SEQUENCE</scope>
    <source>
        <strain evidence="1">In5</strain>
    </source>
</reference>
<sequence length="45" mass="5162">MSFFTEEEETSLAIKKMILHVVGGKSFEAMPERGLEEESFFTGKY</sequence>
<name>A0ABY5ESD5_9PSED</name>
<organism evidence="1 2">
    <name type="scientific">Pseudomonas nunensis</name>
    <dbReference type="NCBI Taxonomy" id="2961896"/>
    <lineage>
        <taxon>Bacteria</taxon>
        <taxon>Pseudomonadati</taxon>
        <taxon>Pseudomonadota</taxon>
        <taxon>Gammaproteobacteria</taxon>
        <taxon>Pseudomonadales</taxon>
        <taxon>Pseudomonadaceae</taxon>
        <taxon>Pseudomonas</taxon>
    </lineage>
</organism>
<protein>
    <submittedName>
        <fullName evidence="1">Uncharacterized protein</fullName>
    </submittedName>
</protein>
<accession>A0ABY5ESD5</accession>
<keyword evidence="2" id="KW-1185">Reference proteome</keyword>
<evidence type="ECO:0000313" key="2">
    <source>
        <dbReference type="Proteomes" id="UP001059607"/>
    </source>
</evidence>
<evidence type="ECO:0000313" key="1">
    <source>
        <dbReference type="EMBL" id="UTO17182.1"/>
    </source>
</evidence>
<dbReference type="EMBL" id="CP101125">
    <property type="protein sequence ID" value="UTO17182.1"/>
    <property type="molecule type" value="Genomic_DNA"/>
</dbReference>
<dbReference type="RefSeq" id="WP_236708588.1">
    <property type="nucleotide sequence ID" value="NZ_CP101125.1"/>
</dbReference>
<gene>
    <name evidence="1" type="ORF">NK667_12780</name>
</gene>
<dbReference type="Proteomes" id="UP001059607">
    <property type="component" value="Chromosome"/>
</dbReference>